<evidence type="ECO:0000313" key="4">
    <source>
        <dbReference type="EMBL" id="SFR37621.1"/>
    </source>
</evidence>
<name>A0A1I6G663_9FLAO</name>
<feature type="domain" description="AB hydrolase-1" evidence="3">
    <location>
        <begin position="62"/>
        <end position="272"/>
    </location>
</feature>
<dbReference type="PIRSF" id="PIRSF005211">
    <property type="entry name" value="Ab_hydro_YheT"/>
    <property type="match status" value="1"/>
</dbReference>
<evidence type="ECO:0000256" key="2">
    <source>
        <dbReference type="PIRSR" id="PIRSR005211-1"/>
    </source>
</evidence>
<comment type="similarity">
    <text evidence="1">Belongs to the AB hydrolase superfamily. AB hydrolase 4 family.</text>
</comment>
<dbReference type="Gene3D" id="3.40.50.1820">
    <property type="entry name" value="alpha/beta hydrolase"/>
    <property type="match status" value="1"/>
</dbReference>
<proteinExistence type="inferred from homology"/>
<evidence type="ECO:0000256" key="1">
    <source>
        <dbReference type="ARBA" id="ARBA00010884"/>
    </source>
</evidence>
<dbReference type="SUPFAM" id="SSF53474">
    <property type="entry name" value="alpha/beta-Hydrolases"/>
    <property type="match status" value="1"/>
</dbReference>
<feature type="active site" description="Charge relay system" evidence="2">
    <location>
        <position position="141"/>
    </location>
</feature>
<dbReference type="STRING" id="400055.SAMN04490243_1294"/>
<evidence type="ECO:0000259" key="3">
    <source>
        <dbReference type="Pfam" id="PF00561"/>
    </source>
</evidence>
<feature type="active site" description="Charge relay system" evidence="2">
    <location>
        <position position="267"/>
    </location>
</feature>
<dbReference type="RefSeq" id="WP_092981602.1">
    <property type="nucleotide sequence ID" value="NZ_FOYQ01000001.1"/>
</dbReference>
<dbReference type="EMBL" id="FOYQ01000001">
    <property type="protein sequence ID" value="SFR37621.1"/>
    <property type="molecule type" value="Genomic_DNA"/>
</dbReference>
<accession>A0A1I6G663</accession>
<dbReference type="InterPro" id="IPR029058">
    <property type="entry name" value="AB_hydrolase_fold"/>
</dbReference>
<dbReference type="PANTHER" id="PTHR10794:SF94">
    <property type="entry name" value="ESTERASE YHET-RELATED"/>
    <property type="match status" value="1"/>
</dbReference>
<feature type="active site" description="Charge relay system" evidence="2">
    <location>
        <position position="296"/>
    </location>
</feature>
<dbReference type="InterPro" id="IPR012020">
    <property type="entry name" value="ABHD4"/>
</dbReference>
<evidence type="ECO:0000313" key="5">
    <source>
        <dbReference type="Proteomes" id="UP000199534"/>
    </source>
</evidence>
<dbReference type="GO" id="GO:0034338">
    <property type="term" value="F:short-chain carboxylesterase activity"/>
    <property type="evidence" value="ECO:0007669"/>
    <property type="project" value="TreeGrafter"/>
</dbReference>
<sequence length="324" mass="36545">MPLIPADYRPGWPMNNGHISTIYSAIVRKVRVSGFQRERLELEDGDFLDLDWTHSGEPSERVVILLHGLEGNAQRPYMLGSIRLLSQNGFSCCAVNLRGCSGSPNRKYASYHSGATQDLDAVVRHVSKRPNVSEIYLLGFSLGGNLLLKYLGEAWDSNKKIHAASAISVPCDLHDSLHQLNQPENILYARRFLKSLKAKLWEKRAQFPERLSRQSIEQIKTLRDFDEVYTSQAHGFMDAGDYYTRSSSLPFLSALTTPSLLLNARNDSFLGPYCYPEALARSHDYLYLECPDFGGHVGFVQGKGTYYNELRTLEFFKSQIPAGK</sequence>
<protein>
    <recommendedName>
        <fullName evidence="3">AB hydrolase-1 domain-containing protein</fullName>
    </recommendedName>
</protein>
<dbReference type="InterPro" id="IPR000073">
    <property type="entry name" value="AB_hydrolase_1"/>
</dbReference>
<dbReference type="Proteomes" id="UP000199534">
    <property type="component" value="Unassembled WGS sequence"/>
</dbReference>
<dbReference type="Pfam" id="PF00561">
    <property type="entry name" value="Abhydrolase_1"/>
    <property type="match status" value="1"/>
</dbReference>
<reference evidence="4 5" key="1">
    <citation type="submission" date="2016-10" db="EMBL/GenBank/DDBJ databases">
        <authorList>
            <person name="de Groot N.N."/>
        </authorList>
    </citation>
    <scope>NUCLEOTIDE SEQUENCE [LARGE SCALE GENOMIC DNA]</scope>
    <source>
        <strain evidence="4 5">DSM 21019</strain>
    </source>
</reference>
<dbReference type="OrthoDB" id="332676at2"/>
<dbReference type="PANTHER" id="PTHR10794">
    <property type="entry name" value="ABHYDROLASE DOMAIN-CONTAINING PROTEIN"/>
    <property type="match status" value="1"/>
</dbReference>
<dbReference type="GO" id="GO:0047372">
    <property type="term" value="F:monoacylglycerol lipase activity"/>
    <property type="evidence" value="ECO:0007669"/>
    <property type="project" value="TreeGrafter"/>
</dbReference>
<keyword evidence="5" id="KW-1185">Reference proteome</keyword>
<gene>
    <name evidence="4" type="ORF">SAMN04490243_1294</name>
</gene>
<dbReference type="AlphaFoldDB" id="A0A1I6G663"/>
<dbReference type="InterPro" id="IPR050960">
    <property type="entry name" value="AB_hydrolase_4_sf"/>
</dbReference>
<organism evidence="4 5">
    <name type="scientific">Robiginitalea myxolifaciens</name>
    <dbReference type="NCBI Taxonomy" id="400055"/>
    <lineage>
        <taxon>Bacteria</taxon>
        <taxon>Pseudomonadati</taxon>
        <taxon>Bacteroidota</taxon>
        <taxon>Flavobacteriia</taxon>
        <taxon>Flavobacteriales</taxon>
        <taxon>Flavobacteriaceae</taxon>
        <taxon>Robiginitalea</taxon>
    </lineage>
</organism>